<dbReference type="NCBIfam" id="TIGR01518">
    <property type="entry name" value="g3p_cytidyltrns"/>
    <property type="match status" value="1"/>
</dbReference>
<reference evidence="4 5" key="1">
    <citation type="submission" date="2019-07" db="EMBL/GenBank/DDBJ databases">
        <title>Diversity of Bacteria from Kongsfjorden, Arctic.</title>
        <authorList>
            <person name="Yu Y."/>
        </authorList>
    </citation>
    <scope>NUCLEOTIDE SEQUENCE [LARGE SCALE GENOMIC DNA]</scope>
    <source>
        <strain evidence="4 5">SM1923</strain>
    </source>
</reference>
<dbReference type="Proteomes" id="UP000319941">
    <property type="component" value="Unassembled WGS sequence"/>
</dbReference>
<feature type="domain" description="Cytidyltransferase-like" evidence="3">
    <location>
        <begin position="16"/>
        <end position="135"/>
    </location>
</feature>
<dbReference type="EMBL" id="VNFH01000005">
    <property type="protein sequence ID" value="TVU70664.1"/>
    <property type="molecule type" value="Genomic_DNA"/>
</dbReference>
<name>A0A558HNF0_9GAMM</name>
<dbReference type="Pfam" id="PF01467">
    <property type="entry name" value="CTP_transf_like"/>
    <property type="match status" value="1"/>
</dbReference>
<gene>
    <name evidence="4" type="primary">tagD</name>
    <name evidence="4" type="ORF">FQP86_08565</name>
</gene>
<dbReference type="InterPro" id="IPR004821">
    <property type="entry name" value="Cyt_trans-like"/>
</dbReference>
<dbReference type="EC" id="2.7.7.39" evidence="4"/>
<dbReference type="InterPro" id="IPR006409">
    <property type="entry name" value="G3P_cytidylTrfase"/>
</dbReference>
<dbReference type="Gene3D" id="3.40.50.620">
    <property type="entry name" value="HUPs"/>
    <property type="match status" value="1"/>
</dbReference>
<dbReference type="GO" id="GO:0005737">
    <property type="term" value="C:cytoplasm"/>
    <property type="evidence" value="ECO:0007669"/>
    <property type="project" value="InterPro"/>
</dbReference>
<dbReference type="PANTHER" id="PTHR43793">
    <property type="entry name" value="FAD SYNTHASE"/>
    <property type="match status" value="1"/>
</dbReference>
<dbReference type="NCBIfam" id="TIGR00125">
    <property type="entry name" value="cyt_tran_rel"/>
    <property type="match status" value="1"/>
</dbReference>
<proteinExistence type="predicted"/>
<keyword evidence="1 4" id="KW-0808">Transferase</keyword>
<keyword evidence="2 4" id="KW-0548">Nucleotidyltransferase</keyword>
<keyword evidence="5" id="KW-1185">Reference proteome</keyword>
<dbReference type="PANTHER" id="PTHR43793:SF1">
    <property type="entry name" value="FAD SYNTHASE"/>
    <property type="match status" value="1"/>
</dbReference>
<protein>
    <submittedName>
        <fullName evidence="4">Glycerol-3-phosphate cytidylyltransferase</fullName>
        <ecNumber evidence="4">2.7.7.39</ecNumber>
    </submittedName>
</protein>
<evidence type="ECO:0000313" key="5">
    <source>
        <dbReference type="Proteomes" id="UP000319941"/>
    </source>
</evidence>
<dbReference type="GO" id="GO:0046872">
    <property type="term" value="F:metal ion binding"/>
    <property type="evidence" value="ECO:0007669"/>
    <property type="project" value="InterPro"/>
</dbReference>
<evidence type="ECO:0000256" key="2">
    <source>
        <dbReference type="ARBA" id="ARBA00022695"/>
    </source>
</evidence>
<dbReference type="OrthoDB" id="9802794at2"/>
<sequence length="163" mass="18813">MDISVRSKVSGGIVVITYGTFDMFHIGHLNLLKKLSELGDRLIVGVSTDEFNLLKGKKTLIPYDQRAKIVEAIGCVDLVIPENNWDQKVRDVKEYNVDTFAIGEDWKGKFDFLQEHCEVLYLERTKDISTTDLKRSLKRFLSIPHEDLIKAFEVLELLRRDLE</sequence>
<accession>A0A558HNF0</accession>
<evidence type="ECO:0000313" key="4">
    <source>
        <dbReference type="EMBL" id="TVU70664.1"/>
    </source>
</evidence>
<comment type="caution">
    <text evidence="4">The sequence shown here is derived from an EMBL/GenBank/DDBJ whole genome shotgun (WGS) entry which is preliminary data.</text>
</comment>
<dbReference type="GO" id="GO:0047348">
    <property type="term" value="F:glycerol-3-phosphate cytidylyltransferase activity"/>
    <property type="evidence" value="ECO:0007669"/>
    <property type="project" value="UniProtKB-EC"/>
</dbReference>
<dbReference type="GO" id="GO:0019350">
    <property type="term" value="P:teichoic acid biosynthetic process"/>
    <property type="evidence" value="ECO:0007669"/>
    <property type="project" value="InterPro"/>
</dbReference>
<dbReference type="InterPro" id="IPR014729">
    <property type="entry name" value="Rossmann-like_a/b/a_fold"/>
</dbReference>
<dbReference type="SUPFAM" id="SSF52374">
    <property type="entry name" value="Nucleotidylyl transferase"/>
    <property type="match status" value="1"/>
</dbReference>
<evidence type="ECO:0000256" key="1">
    <source>
        <dbReference type="ARBA" id="ARBA00022679"/>
    </source>
</evidence>
<dbReference type="AlphaFoldDB" id="A0A558HNF0"/>
<organism evidence="4 5">
    <name type="scientific">Cobetia crustatorum</name>
    <dbReference type="NCBI Taxonomy" id="553385"/>
    <lineage>
        <taxon>Bacteria</taxon>
        <taxon>Pseudomonadati</taxon>
        <taxon>Pseudomonadota</taxon>
        <taxon>Gammaproteobacteria</taxon>
        <taxon>Oceanospirillales</taxon>
        <taxon>Halomonadaceae</taxon>
        <taxon>Cobetia</taxon>
    </lineage>
</organism>
<dbReference type="RefSeq" id="WP_144727442.1">
    <property type="nucleotide sequence ID" value="NZ_CAWOWR010000107.1"/>
</dbReference>
<dbReference type="InterPro" id="IPR050385">
    <property type="entry name" value="Archaeal_FAD_synthase"/>
</dbReference>
<evidence type="ECO:0000259" key="3">
    <source>
        <dbReference type="Pfam" id="PF01467"/>
    </source>
</evidence>